<proteinExistence type="predicted"/>
<dbReference type="AlphaFoldDB" id="A0A1U7I944"/>
<organism evidence="1 2">
    <name type="scientific">[Phormidium ambiguum] IAM M-71</name>
    <dbReference type="NCBI Taxonomy" id="454136"/>
    <lineage>
        <taxon>Bacteria</taxon>
        <taxon>Bacillati</taxon>
        <taxon>Cyanobacteriota</taxon>
        <taxon>Cyanophyceae</taxon>
        <taxon>Oscillatoriophycideae</taxon>
        <taxon>Aerosakkonematales</taxon>
        <taxon>Aerosakkonemataceae</taxon>
        <taxon>Floridanema</taxon>
    </lineage>
</organism>
<comment type="caution">
    <text evidence="1">The sequence shown here is derived from an EMBL/GenBank/DDBJ whole genome shotgun (WGS) entry which is preliminary data.</text>
</comment>
<dbReference type="OrthoDB" id="9760450at2"/>
<sequence>MTKIRWSSDKRKYKSIGTFVIALLTAIAISLLPPLVNVVVGSSPTSFAQVRIDPTTVMGKETFFHVGKSTQGRWWFIDPDGKPFFYKGVTSVNPEYPLIYSLFVNEKYSKDRSAFRETALQRLQNWNFNALGGWTAPLFWDKGMPYTVILDFAKVTPPIKNEYIYLPDVFDPEWLKQIDVKAKNIAAPIAKSKQLVGYFTDNELIWAQAQTPDRKVDPSLLLTSEARLSLLQIFLSLEEKQPGYKAAWDFVLKRHGNSLEQLAKDWQLEITSQETIKQWTNEKKAIVSKSYLADEGAFSEEIARRYFQETSAAIHRYDPNHLILGCRFGEPPGQAIFAAIKHPWVDVVSANNYRFAMYDRIDIYYQGTQLPILNGEFSWGHKVFSDRPLPNEPEGGITLTERMIRNGEESLKKAITHPALVGYTWYRWVDLPGNTPPISLGLLNLNDEPNKLHTDLLKKINAQAEAIALKNNN</sequence>
<name>A0A1U7I944_9CYAN</name>
<gene>
    <name evidence="1" type="ORF">NIES2119_24355</name>
</gene>
<dbReference type="Proteomes" id="UP000185860">
    <property type="component" value="Unassembled WGS sequence"/>
</dbReference>
<dbReference type="SUPFAM" id="SSF51445">
    <property type="entry name" value="(Trans)glycosidases"/>
    <property type="match status" value="1"/>
</dbReference>
<evidence type="ECO:0000313" key="2">
    <source>
        <dbReference type="Proteomes" id="UP000185860"/>
    </source>
</evidence>
<protein>
    <recommendedName>
        <fullName evidence="3">Agarase</fullName>
    </recommendedName>
</protein>
<evidence type="ECO:0008006" key="3">
    <source>
        <dbReference type="Google" id="ProtNLM"/>
    </source>
</evidence>
<reference evidence="1 2" key="1">
    <citation type="submission" date="2016-11" db="EMBL/GenBank/DDBJ databases">
        <title>Draft Genome Sequences of Nine Cyanobacterial Strains from Diverse Habitats.</title>
        <authorList>
            <person name="Zhu T."/>
            <person name="Hou S."/>
            <person name="Lu X."/>
            <person name="Hess W.R."/>
        </authorList>
    </citation>
    <scope>NUCLEOTIDE SEQUENCE [LARGE SCALE GENOMIC DNA]</scope>
    <source>
        <strain evidence="1 2">IAM M-71</strain>
    </source>
</reference>
<dbReference type="STRING" id="454136.NIES2119_24355"/>
<evidence type="ECO:0000313" key="1">
    <source>
        <dbReference type="EMBL" id="OKH33034.1"/>
    </source>
</evidence>
<dbReference type="RefSeq" id="WP_073596089.1">
    <property type="nucleotide sequence ID" value="NZ_MRCE01000033.1"/>
</dbReference>
<accession>A0A1U7I944</accession>
<dbReference type="EMBL" id="MRCE01000033">
    <property type="protein sequence ID" value="OKH33034.1"/>
    <property type="molecule type" value="Genomic_DNA"/>
</dbReference>
<dbReference type="InterPro" id="IPR017853">
    <property type="entry name" value="GH"/>
</dbReference>
<dbReference type="Gene3D" id="3.20.20.80">
    <property type="entry name" value="Glycosidases"/>
    <property type="match status" value="1"/>
</dbReference>